<reference evidence="2" key="1">
    <citation type="journal article" date="2020" name="Stud. Mycol.">
        <title>101 Dothideomycetes genomes: a test case for predicting lifestyles and emergence of pathogens.</title>
        <authorList>
            <person name="Haridas S."/>
            <person name="Albert R."/>
            <person name="Binder M."/>
            <person name="Bloem J."/>
            <person name="Labutti K."/>
            <person name="Salamov A."/>
            <person name="Andreopoulos B."/>
            <person name="Baker S."/>
            <person name="Barry K."/>
            <person name="Bills G."/>
            <person name="Bluhm B."/>
            <person name="Cannon C."/>
            <person name="Castanera R."/>
            <person name="Culley D."/>
            <person name="Daum C."/>
            <person name="Ezra D."/>
            <person name="Gonzalez J."/>
            <person name="Henrissat B."/>
            <person name="Kuo A."/>
            <person name="Liang C."/>
            <person name="Lipzen A."/>
            <person name="Lutzoni F."/>
            <person name="Magnuson J."/>
            <person name="Mondo S."/>
            <person name="Nolan M."/>
            <person name="Ohm R."/>
            <person name="Pangilinan J."/>
            <person name="Park H.-J."/>
            <person name="Ramirez L."/>
            <person name="Alfaro M."/>
            <person name="Sun H."/>
            <person name="Tritt A."/>
            <person name="Yoshinaga Y."/>
            <person name="Zwiers L.-H."/>
            <person name="Turgeon B."/>
            <person name="Goodwin S."/>
            <person name="Spatafora J."/>
            <person name="Crous P."/>
            <person name="Grigoriev I."/>
        </authorList>
    </citation>
    <scope>NUCLEOTIDE SEQUENCE</scope>
    <source>
        <strain evidence="2">CBS 107.79</strain>
    </source>
</reference>
<dbReference type="EMBL" id="ML976698">
    <property type="protein sequence ID" value="KAF1970778.1"/>
    <property type="molecule type" value="Genomic_DNA"/>
</dbReference>
<accession>A0A6A5V1L1</accession>
<dbReference type="AlphaFoldDB" id="A0A6A5V1L1"/>
<dbReference type="Proteomes" id="UP000800036">
    <property type="component" value="Unassembled WGS sequence"/>
</dbReference>
<name>A0A6A5V1L1_9PLEO</name>
<protein>
    <submittedName>
        <fullName evidence="2">Uncharacterized protein</fullName>
    </submittedName>
</protein>
<sequence>MDYLERAHDPRGLRARCPSCLAAGAAKKADDEEASAVVRLLVREERLRALGTADAHRDPDSIWWAHSDVVAPLQDKEVLESSIEGSLAVVENNKSKTAREEAQSPVEADSASLPGQESPVVTSKDGDECPNLLRGLVPCEAACPNEPMRALIP</sequence>
<proteinExistence type="predicted"/>
<feature type="region of interest" description="Disordered" evidence="1">
    <location>
        <begin position="93"/>
        <end position="127"/>
    </location>
</feature>
<keyword evidence="3" id="KW-1185">Reference proteome</keyword>
<evidence type="ECO:0000256" key="1">
    <source>
        <dbReference type="SAM" id="MobiDB-lite"/>
    </source>
</evidence>
<organism evidence="2 3">
    <name type="scientific">Bimuria novae-zelandiae CBS 107.79</name>
    <dbReference type="NCBI Taxonomy" id="1447943"/>
    <lineage>
        <taxon>Eukaryota</taxon>
        <taxon>Fungi</taxon>
        <taxon>Dikarya</taxon>
        <taxon>Ascomycota</taxon>
        <taxon>Pezizomycotina</taxon>
        <taxon>Dothideomycetes</taxon>
        <taxon>Pleosporomycetidae</taxon>
        <taxon>Pleosporales</taxon>
        <taxon>Massarineae</taxon>
        <taxon>Didymosphaeriaceae</taxon>
        <taxon>Bimuria</taxon>
    </lineage>
</organism>
<feature type="compositionally biased region" description="Basic and acidic residues" evidence="1">
    <location>
        <begin position="93"/>
        <end position="102"/>
    </location>
</feature>
<evidence type="ECO:0000313" key="2">
    <source>
        <dbReference type="EMBL" id="KAF1970778.1"/>
    </source>
</evidence>
<evidence type="ECO:0000313" key="3">
    <source>
        <dbReference type="Proteomes" id="UP000800036"/>
    </source>
</evidence>
<gene>
    <name evidence="2" type="ORF">BU23DRAFT_648999</name>
</gene>